<keyword evidence="1" id="KW-0472">Membrane</keyword>
<reference evidence="3" key="1">
    <citation type="submission" date="2016-10" db="EMBL/GenBank/DDBJ databases">
        <authorList>
            <person name="Varghese N."/>
            <person name="Submissions S."/>
        </authorList>
    </citation>
    <scope>NUCLEOTIDE SEQUENCE [LARGE SCALE GENOMIC DNA]</scope>
    <source>
        <strain evidence="3">CGMCC 1.6963</strain>
    </source>
</reference>
<keyword evidence="1" id="KW-0812">Transmembrane</keyword>
<feature type="transmembrane region" description="Helical" evidence="1">
    <location>
        <begin position="175"/>
        <end position="192"/>
    </location>
</feature>
<feature type="transmembrane region" description="Helical" evidence="1">
    <location>
        <begin position="204"/>
        <end position="228"/>
    </location>
</feature>
<evidence type="ECO:0000256" key="1">
    <source>
        <dbReference type="SAM" id="Phobius"/>
    </source>
</evidence>
<keyword evidence="3" id="KW-1185">Reference proteome</keyword>
<feature type="transmembrane region" description="Helical" evidence="1">
    <location>
        <begin position="55"/>
        <end position="76"/>
    </location>
</feature>
<dbReference type="Proteomes" id="UP000199019">
    <property type="component" value="Unassembled WGS sequence"/>
</dbReference>
<proteinExistence type="predicted"/>
<organism evidence="2 3">
    <name type="scientific">Pedococcus cremeus</name>
    <dbReference type="NCBI Taxonomy" id="587636"/>
    <lineage>
        <taxon>Bacteria</taxon>
        <taxon>Bacillati</taxon>
        <taxon>Actinomycetota</taxon>
        <taxon>Actinomycetes</taxon>
        <taxon>Micrococcales</taxon>
        <taxon>Intrasporangiaceae</taxon>
        <taxon>Pedococcus</taxon>
    </lineage>
</organism>
<evidence type="ECO:0000313" key="3">
    <source>
        <dbReference type="Proteomes" id="UP000199019"/>
    </source>
</evidence>
<protein>
    <recommendedName>
        <fullName evidence="4">YrhK domain-containing protein</fullName>
    </recommendedName>
</protein>
<gene>
    <name evidence="2" type="ORF">SAMN05216199_1992</name>
</gene>
<keyword evidence="1" id="KW-1133">Transmembrane helix</keyword>
<dbReference type="AlphaFoldDB" id="A0A1H9UL97"/>
<evidence type="ECO:0000313" key="2">
    <source>
        <dbReference type="EMBL" id="SES10226.1"/>
    </source>
</evidence>
<accession>A0A1H9UL97</accession>
<evidence type="ECO:0008006" key="4">
    <source>
        <dbReference type="Google" id="ProtNLM"/>
    </source>
</evidence>
<dbReference type="STRING" id="587636.SAMN05216199_1992"/>
<name>A0A1H9UL97_9MICO</name>
<sequence>MVGRRRAWWFTTAVTFRDRDGRTVQWSSRRHRKLGSRLLRQPGHREHLLWAPHRVSWWIGVLFILGSACFVVAPLPPYLAWVGASADGVTFFVGSLFFTTAAALQWLETINADRGPRAPSAVRVRLVRWEPARIDWWSSGLQLLGTLFFNATTFRALTTATTSPSYDKVVWRPDALGSLCFLVSGYLAYLEVSGRPLARPPRSLEGAIVSVNLFGCVAFAASAVAGFVLPATSADLDQRVANATTCLGAAAFLVGAALLLREGMAGGQPPRQPA</sequence>
<dbReference type="EMBL" id="FOHB01000003">
    <property type="protein sequence ID" value="SES10226.1"/>
    <property type="molecule type" value="Genomic_DNA"/>
</dbReference>
<feature type="transmembrane region" description="Helical" evidence="1">
    <location>
        <begin position="240"/>
        <end position="260"/>
    </location>
</feature>
<feature type="transmembrane region" description="Helical" evidence="1">
    <location>
        <begin position="88"/>
        <end position="107"/>
    </location>
</feature>